<dbReference type="OrthoDB" id="7403807at2"/>
<organism evidence="2 3">
    <name type="scientific">Pseudozobellia thermophila</name>
    <dbReference type="NCBI Taxonomy" id="192903"/>
    <lineage>
        <taxon>Bacteria</taxon>
        <taxon>Pseudomonadati</taxon>
        <taxon>Bacteroidota</taxon>
        <taxon>Flavobacteriia</taxon>
        <taxon>Flavobacteriales</taxon>
        <taxon>Flavobacteriaceae</taxon>
        <taxon>Pseudozobellia</taxon>
    </lineage>
</organism>
<accession>A0A1M6J474</accession>
<feature type="chain" id="PRO_5009918610" evidence="1">
    <location>
        <begin position="21"/>
        <end position="282"/>
    </location>
</feature>
<evidence type="ECO:0000313" key="3">
    <source>
        <dbReference type="Proteomes" id="UP000184543"/>
    </source>
</evidence>
<dbReference type="EMBL" id="FQYU01000004">
    <property type="protein sequence ID" value="SHJ41488.1"/>
    <property type="molecule type" value="Genomic_DNA"/>
</dbReference>
<dbReference type="RefSeq" id="WP_072994264.1">
    <property type="nucleotide sequence ID" value="NZ_FQYU01000004.1"/>
</dbReference>
<protein>
    <submittedName>
        <fullName evidence="2">Uncharacterized protein</fullName>
    </submittedName>
</protein>
<sequence length="282" mass="31571">MRAQTLVSIVFALLTLSANAQKGNDGIPKAKRFNKQKDLLLAQFDCKTDVDDLHTIAAFKTLVSQPEFSDIHYHAVAGTYGVQEGLYVPPNELLELAFGQNWTDAHENFENAVEKVKKLVLATLRDNGNIWIAEAGQSDFSAALIKAVKKDMPKLNSLKRFHVVQHSDWNEKVTDGNSLTYVKENTTYHKIQDGNEVGNGTPGFRSPSYRQWKTKVSDKKLNDVWQLAVDLGLKYNGKDGRYNNEAVAKGGLDFSDLSETCYILGIEDIKDVSGFFERYSSK</sequence>
<evidence type="ECO:0000256" key="1">
    <source>
        <dbReference type="SAM" id="SignalP"/>
    </source>
</evidence>
<keyword evidence="1" id="KW-0732">Signal</keyword>
<dbReference type="AlphaFoldDB" id="A0A1M6J474"/>
<dbReference type="Proteomes" id="UP000184543">
    <property type="component" value="Unassembled WGS sequence"/>
</dbReference>
<name>A0A1M6J474_9FLAO</name>
<keyword evidence="3" id="KW-1185">Reference proteome</keyword>
<reference evidence="3" key="1">
    <citation type="submission" date="2016-11" db="EMBL/GenBank/DDBJ databases">
        <authorList>
            <person name="Varghese N."/>
            <person name="Submissions S."/>
        </authorList>
    </citation>
    <scope>NUCLEOTIDE SEQUENCE [LARGE SCALE GENOMIC DNA]</scope>
    <source>
        <strain evidence="3">DSM 19858</strain>
    </source>
</reference>
<feature type="signal peptide" evidence="1">
    <location>
        <begin position="1"/>
        <end position="20"/>
    </location>
</feature>
<evidence type="ECO:0000313" key="2">
    <source>
        <dbReference type="EMBL" id="SHJ41488.1"/>
    </source>
</evidence>
<dbReference type="STRING" id="192903.SAMN04488513_104238"/>
<gene>
    <name evidence="2" type="ORF">SAMN04488513_104238</name>
</gene>
<proteinExistence type="predicted"/>